<reference evidence="2" key="1">
    <citation type="submission" date="2018-09" db="EMBL/GenBank/DDBJ databases">
        <title>Complete Genome Sequencing of Sulfolobus sp. JCM 16834.</title>
        <authorList>
            <person name="Kato S."/>
            <person name="Itoh T."/>
            <person name="Ohkuma M."/>
        </authorList>
    </citation>
    <scope>NUCLEOTIDE SEQUENCE [LARGE SCALE GENOMIC DNA]</scope>
    <source>
        <strain evidence="2">IC-007</strain>
    </source>
</reference>
<evidence type="ECO:0000313" key="1">
    <source>
        <dbReference type="EMBL" id="BBG25744.1"/>
    </source>
</evidence>
<name>A0A510DZS3_9CREN</name>
<dbReference type="RefSeq" id="WP_149564587.1">
    <property type="nucleotide sequence ID" value="NZ_AP018930.1"/>
</dbReference>
<dbReference type="EMBL" id="AP018930">
    <property type="protein sequence ID" value="BBG25744.1"/>
    <property type="molecule type" value="Genomic_DNA"/>
</dbReference>
<gene>
    <name evidence="1" type="ORF">IC007_0249</name>
</gene>
<evidence type="ECO:0000313" key="2">
    <source>
        <dbReference type="Proteomes" id="UP000325030"/>
    </source>
</evidence>
<protein>
    <submittedName>
        <fullName evidence="1">Uncharacterized protein</fullName>
    </submittedName>
</protein>
<dbReference type="AlphaFoldDB" id="A0A510DZS3"/>
<organism evidence="1 2">
    <name type="scientific">Sulfuracidifex tepidarius</name>
    <dbReference type="NCBI Taxonomy" id="1294262"/>
    <lineage>
        <taxon>Archaea</taxon>
        <taxon>Thermoproteota</taxon>
        <taxon>Thermoprotei</taxon>
        <taxon>Sulfolobales</taxon>
        <taxon>Sulfolobaceae</taxon>
        <taxon>Sulfuracidifex</taxon>
    </lineage>
</organism>
<dbReference type="GeneID" id="41716754"/>
<accession>A0A510DZS3</accession>
<dbReference type="Proteomes" id="UP000325030">
    <property type="component" value="Chromosome"/>
</dbReference>
<sequence length="70" mass="8019">MVVLIVKVDGKSLVFQWQLQVRQESPRHLQARVLYTLLFISSLQDTWNIHSRSGRNDPALPLPVLGKVEP</sequence>
<proteinExistence type="predicted"/>